<sequence length="1234" mass="139338">MRLKELLLFTTILVLGNGNRYSRVNPGLNELEEGLSDSVFFFIQDICGTDEQLKDSAQSVYSNYMPLLKRGDIIFLGTNNPAQSEVHLIEEVNQLELALRYNREHANVECIPSIGAAIDSFYLKLKQRTSLILVNDLADRLLRNVNVAHVTTVSVDSNKGKYLNKLASGYNLKMEFIGITEKNDYLENSKSFDIFPGMFTQTYDTEVALLDLVGAFGSHTEPEIPSSNNLLRCVQKLQATFTFHTDISSVPRMAEFRAKASKIVSSVTKYFDIPSVKNIDLDDDTCEFNKDQLKDKTQFYGVMYANNSGIGVPTFCMSNMNSYPDTVNKAEYKQAPQVNLQKVIDSFTKWYNQPIKMMCHCFDYENEQTTKIIMWMPLSPTSFAQHIEPDQTAEPFNPYTTAKPASPFPRHFLLIQDVCGADENLKDQAQQVYANYLPLLSNADNFYLGTNNPDVSGVKTISSLEELNKAMSQNRQASTTCTTSSIGATLDLFYLKIKQQSSGNTQNDDSDKPTGSVDVAHVTTISVDNKVGSYLDNLASEYILKMEFVGFTKKHDYFQNPDAFDNFPGNFTQTYDPEVALLDIVNAFGSLIKPVIPPVDDLPRCIKNLQADFTFHTDISSVPRMFEFRAKASKIVSSVTKYFDIPSVKNIDLDDDTCEFNKDQLKDKTQFYGVMYANNSGIGVPTFCMSNMNSYPDTVIKAEYKQAPQVNLQKVIDSFTKWYNQPIKMMCHCFDYENEQTTKIIMWMPLSPTSFAQHIEPDQTAEPFNPYTTAKPASPFPRHFLLIQDVCGADENLKDQAQQVYANYLPLLSNADNFYLGTNNPDVSGVKTISSLEELNKAMSQNRQASTTCTTSSIGATLDLFYLKIKQQSSGNTQNDDSDKPTGSVDVAHVTTISVDNKVGSYLDNLASEYILKMEFVGFTKKHDYFQNQPRKKFSGNFLRTTRSPDAFDNFPGNFTQTYDPEVALLDIVNAFGSLIKPVIPPVDDLPRCIKNLQADFTFHTDISSVPRMFEFRAKASKIVSSVTKYFDIPSVKNIDLDDDTCEFNKDQLKDKTQFYGVMYANNSGIGVPTFCMSNMNSYPDTVIKAEYKQAPQVNLQKVIDSFTKWYNQPIKMMCHCFDYENEQTTKIIMWMPLSPTSLDTDTVSFAGFDVVGFKHIVVPFGFSYDDSPLWQSLVPNREQWTGDASSDNYYVDKIIQDIWTITCRFAGHIKDGQTAEPFNPYTTVKPRIS</sequence>
<protein>
    <submittedName>
        <fullName evidence="2">Uncharacterized protein</fullName>
    </submittedName>
</protein>
<name>A0A8R1UD83_PRIPA</name>
<keyword evidence="1" id="KW-0732">Signal</keyword>
<dbReference type="AlphaFoldDB" id="A0A8R1UD83"/>
<gene>
    <name evidence="2" type="primary">WBGene00109873</name>
</gene>
<organism evidence="2 3">
    <name type="scientific">Pristionchus pacificus</name>
    <name type="common">Parasitic nematode worm</name>
    <dbReference type="NCBI Taxonomy" id="54126"/>
    <lineage>
        <taxon>Eukaryota</taxon>
        <taxon>Metazoa</taxon>
        <taxon>Ecdysozoa</taxon>
        <taxon>Nematoda</taxon>
        <taxon>Chromadorea</taxon>
        <taxon>Rhabditida</taxon>
        <taxon>Rhabditina</taxon>
        <taxon>Diplogasteromorpha</taxon>
        <taxon>Diplogasteroidea</taxon>
        <taxon>Neodiplogasteridae</taxon>
        <taxon>Pristionchus</taxon>
    </lineage>
</organism>
<accession>A0A8R1UD83</accession>
<dbReference type="Proteomes" id="UP000005239">
    <property type="component" value="Unassembled WGS sequence"/>
</dbReference>
<evidence type="ECO:0000313" key="2">
    <source>
        <dbReference type="EnsemblMetazoa" id="PPA20319.1"/>
    </source>
</evidence>
<reference evidence="3" key="1">
    <citation type="journal article" date="2008" name="Nat. Genet.">
        <title>The Pristionchus pacificus genome provides a unique perspective on nematode lifestyle and parasitism.</title>
        <authorList>
            <person name="Dieterich C."/>
            <person name="Clifton S.W."/>
            <person name="Schuster L.N."/>
            <person name="Chinwalla A."/>
            <person name="Delehaunty K."/>
            <person name="Dinkelacker I."/>
            <person name="Fulton L."/>
            <person name="Fulton R."/>
            <person name="Godfrey J."/>
            <person name="Minx P."/>
            <person name="Mitreva M."/>
            <person name="Roeseler W."/>
            <person name="Tian H."/>
            <person name="Witte H."/>
            <person name="Yang S.P."/>
            <person name="Wilson R.K."/>
            <person name="Sommer R.J."/>
        </authorList>
    </citation>
    <scope>NUCLEOTIDE SEQUENCE [LARGE SCALE GENOMIC DNA]</scope>
    <source>
        <strain evidence="3">PS312</strain>
    </source>
</reference>
<proteinExistence type="predicted"/>
<reference evidence="2" key="2">
    <citation type="submission" date="2022-06" db="UniProtKB">
        <authorList>
            <consortium name="EnsemblMetazoa"/>
        </authorList>
    </citation>
    <scope>IDENTIFICATION</scope>
    <source>
        <strain evidence="2">PS312</strain>
    </source>
</reference>
<evidence type="ECO:0000256" key="1">
    <source>
        <dbReference type="SAM" id="SignalP"/>
    </source>
</evidence>
<feature type="chain" id="PRO_5035733714" evidence="1">
    <location>
        <begin position="19"/>
        <end position="1234"/>
    </location>
</feature>
<dbReference type="EnsemblMetazoa" id="PPA20319.1">
    <property type="protein sequence ID" value="PPA20319.1"/>
    <property type="gene ID" value="WBGene00109873"/>
</dbReference>
<keyword evidence="3" id="KW-1185">Reference proteome</keyword>
<evidence type="ECO:0000313" key="3">
    <source>
        <dbReference type="Proteomes" id="UP000005239"/>
    </source>
</evidence>
<feature type="signal peptide" evidence="1">
    <location>
        <begin position="1"/>
        <end position="18"/>
    </location>
</feature>